<feature type="region of interest" description="Disordered" evidence="6">
    <location>
        <begin position="73"/>
        <end position="113"/>
    </location>
</feature>
<dbReference type="GO" id="GO:0003677">
    <property type="term" value="F:DNA binding"/>
    <property type="evidence" value="ECO:0007669"/>
    <property type="project" value="InterPro"/>
</dbReference>
<dbReference type="SMART" id="SM00066">
    <property type="entry name" value="GAL4"/>
    <property type="match status" value="1"/>
</dbReference>
<dbReference type="AlphaFoldDB" id="A0A5C3LP04"/>
<dbReference type="GO" id="GO:0005634">
    <property type="term" value="C:nucleus"/>
    <property type="evidence" value="ECO:0007669"/>
    <property type="project" value="UniProtKB-SubCell"/>
</dbReference>
<protein>
    <recommendedName>
        <fullName evidence="7">Zn(2)-C6 fungal-type domain-containing protein</fullName>
    </recommendedName>
</protein>
<dbReference type="PROSITE" id="PS50048">
    <property type="entry name" value="ZN2_CY6_FUNGAL_2"/>
    <property type="match status" value="1"/>
</dbReference>
<evidence type="ECO:0000256" key="5">
    <source>
        <dbReference type="ARBA" id="ARBA00023242"/>
    </source>
</evidence>
<dbReference type="GO" id="GO:0006351">
    <property type="term" value="P:DNA-templated transcription"/>
    <property type="evidence" value="ECO:0007669"/>
    <property type="project" value="InterPro"/>
</dbReference>
<dbReference type="PANTHER" id="PTHR47338:SF29">
    <property type="entry name" value="ZN(2)-C6 FUNGAL-TYPE DOMAIN-CONTAINING PROTEIN"/>
    <property type="match status" value="1"/>
</dbReference>
<keyword evidence="2" id="KW-0479">Metal-binding</keyword>
<reference evidence="8 9" key="1">
    <citation type="journal article" date="2019" name="Nat. Ecol. Evol.">
        <title>Megaphylogeny resolves global patterns of mushroom evolution.</title>
        <authorList>
            <person name="Varga T."/>
            <person name="Krizsan K."/>
            <person name="Foldi C."/>
            <person name="Dima B."/>
            <person name="Sanchez-Garcia M."/>
            <person name="Sanchez-Ramirez S."/>
            <person name="Szollosi G.J."/>
            <person name="Szarkandi J.G."/>
            <person name="Papp V."/>
            <person name="Albert L."/>
            <person name="Andreopoulos W."/>
            <person name="Angelini C."/>
            <person name="Antonin V."/>
            <person name="Barry K.W."/>
            <person name="Bougher N.L."/>
            <person name="Buchanan P."/>
            <person name="Buyck B."/>
            <person name="Bense V."/>
            <person name="Catcheside P."/>
            <person name="Chovatia M."/>
            <person name="Cooper J."/>
            <person name="Damon W."/>
            <person name="Desjardin D."/>
            <person name="Finy P."/>
            <person name="Geml J."/>
            <person name="Haridas S."/>
            <person name="Hughes K."/>
            <person name="Justo A."/>
            <person name="Karasinski D."/>
            <person name="Kautmanova I."/>
            <person name="Kiss B."/>
            <person name="Kocsube S."/>
            <person name="Kotiranta H."/>
            <person name="LaButti K.M."/>
            <person name="Lechner B.E."/>
            <person name="Liimatainen K."/>
            <person name="Lipzen A."/>
            <person name="Lukacs Z."/>
            <person name="Mihaltcheva S."/>
            <person name="Morgado L.N."/>
            <person name="Niskanen T."/>
            <person name="Noordeloos M.E."/>
            <person name="Ohm R.A."/>
            <person name="Ortiz-Santana B."/>
            <person name="Ovrebo C."/>
            <person name="Racz N."/>
            <person name="Riley R."/>
            <person name="Savchenko A."/>
            <person name="Shiryaev A."/>
            <person name="Soop K."/>
            <person name="Spirin V."/>
            <person name="Szebenyi C."/>
            <person name="Tomsovsky M."/>
            <person name="Tulloss R.E."/>
            <person name="Uehling J."/>
            <person name="Grigoriev I.V."/>
            <person name="Vagvolgyi C."/>
            <person name="Papp T."/>
            <person name="Martin F.M."/>
            <person name="Miettinen O."/>
            <person name="Hibbett D.S."/>
            <person name="Nagy L.G."/>
        </authorList>
    </citation>
    <scope>NUCLEOTIDE SEQUENCE [LARGE SCALE GENOMIC DNA]</scope>
    <source>
        <strain evidence="8 9">CBS 166.37</strain>
    </source>
</reference>
<feature type="compositionally biased region" description="Low complexity" evidence="6">
    <location>
        <begin position="149"/>
        <end position="160"/>
    </location>
</feature>
<evidence type="ECO:0000313" key="9">
    <source>
        <dbReference type="Proteomes" id="UP000308652"/>
    </source>
</evidence>
<keyword evidence="3" id="KW-0805">Transcription regulation</keyword>
<comment type="subcellular location">
    <subcellularLocation>
        <location evidence="1">Nucleus</location>
    </subcellularLocation>
</comment>
<evidence type="ECO:0000259" key="7">
    <source>
        <dbReference type="PROSITE" id="PS50048"/>
    </source>
</evidence>
<dbReference type="CDD" id="cd14725">
    <property type="entry name" value="ZIP_Gal4-like_2"/>
    <property type="match status" value="1"/>
</dbReference>
<dbReference type="InterPro" id="IPR001138">
    <property type="entry name" value="Zn2Cys6_DnaBD"/>
</dbReference>
<keyword evidence="4" id="KW-0804">Transcription</keyword>
<evidence type="ECO:0000256" key="1">
    <source>
        <dbReference type="ARBA" id="ARBA00004123"/>
    </source>
</evidence>
<keyword evidence="5" id="KW-0539">Nucleus</keyword>
<dbReference type="SUPFAM" id="SSF57701">
    <property type="entry name" value="Zn2/Cys6 DNA-binding domain"/>
    <property type="match status" value="1"/>
</dbReference>
<evidence type="ECO:0000256" key="6">
    <source>
        <dbReference type="SAM" id="MobiDB-lite"/>
    </source>
</evidence>
<dbReference type="EMBL" id="ML213627">
    <property type="protein sequence ID" value="TFK34879.1"/>
    <property type="molecule type" value="Genomic_DNA"/>
</dbReference>
<dbReference type="PANTHER" id="PTHR47338">
    <property type="entry name" value="ZN(II)2CYS6 TRANSCRIPTION FACTOR (EUROFUNG)-RELATED"/>
    <property type="match status" value="1"/>
</dbReference>
<dbReference type="STRING" id="68775.A0A5C3LP04"/>
<proteinExistence type="predicted"/>
<dbReference type="PROSITE" id="PS00463">
    <property type="entry name" value="ZN2_CY6_FUNGAL_1"/>
    <property type="match status" value="1"/>
</dbReference>
<feature type="domain" description="Zn(2)-C6 fungal-type" evidence="7">
    <location>
        <begin position="17"/>
        <end position="49"/>
    </location>
</feature>
<dbReference type="Proteomes" id="UP000308652">
    <property type="component" value="Unassembled WGS sequence"/>
</dbReference>
<evidence type="ECO:0000256" key="4">
    <source>
        <dbReference type="ARBA" id="ARBA00023163"/>
    </source>
</evidence>
<gene>
    <name evidence="8" type="ORF">BDQ12DRAFT_761049</name>
</gene>
<dbReference type="GO" id="GO:0008270">
    <property type="term" value="F:zinc ion binding"/>
    <property type="evidence" value="ECO:0007669"/>
    <property type="project" value="InterPro"/>
</dbReference>
<dbReference type="InterPro" id="IPR007219">
    <property type="entry name" value="XnlR_reg_dom"/>
</dbReference>
<dbReference type="Pfam" id="PF00172">
    <property type="entry name" value="Zn_clus"/>
    <property type="match status" value="1"/>
</dbReference>
<feature type="region of interest" description="Disordered" evidence="6">
    <location>
        <begin position="129"/>
        <end position="173"/>
    </location>
</feature>
<name>A0A5C3LP04_9AGAR</name>
<feature type="compositionally biased region" description="Low complexity" evidence="6">
    <location>
        <begin position="80"/>
        <end position="113"/>
    </location>
</feature>
<evidence type="ECO:0000313" key="8">
    <source>
        <dbReference type="EMBL" id="TFK34879.1"/>
    </source>
</evidence>
<keyword evidence="9" id="KW-1185">Reference proteome</keyword>
<evidence type="ECO:0000256" key="3">
    <source>
        <dbReference type="ARBA" id="ARBA00023015"/>
    </source>
</evidence>
<feature type="compositionally biased region" description="Low complexity" evidence="6">
    <location>
        <begin position="129"/>
        <end position="140"/>
    </location>
</feature>
<dbReference type="CDD" id="cd00067">
    <property type="entry name" value="GAL4"/>
    <property type="match status" value="1"/>
</dbReference>
<sequence length="625" mass="69106">MPSRKTDSANSLRRGSACLCCRRRKLKCDGLRPVCHQCTKMRRADECYYDDSKKKSRTQMLREKLAMLEDKVRELESDASGSNPPGSFNSSPIPSLPHSLSPESEDLTSLLSQPSQPLDISSWLDASSAAGSSLTSSPDSVATWSEMASGSSSSSSSIVSPSPPLRPPRSISLGSPLLALDTSTIGDTKNYHNNSNPLTAVPFSPYESRPDWEPSQPLPSDTHTFLLGTFMAHRHQCCFYSDMNRFNMPLHQQGDQPHPALMNAIYLLACHFARSPLCSQLEEMFLTQTLQEITLCLHNSDQLVDVIQASCLLATYYFFNGRPLEGYRHSFSAARLAVGLGLHQIRPPDGFTFSGMVGTEIADRISAFWQVFMVDKSWTAANGLISALPEEKAASLRILTPLPTAFDELTPNVSAFNSSIYAIFERQSPAFQMLSLSSEAFKATAVALYDRTSRLATGSSVSHKEGSFWNDYRSSEIALGRLRSIIPSFAGREAWRTTAPYIDVDTLAVHTFISVSSMHLQQDDDDAMKISWAANSIVELIKQVHEDDYQFLDPIIAVCWSDAAQTLIRRSKFIEKTANIYDDSASAVHFIKHCINVLANSTKSIHAFSPVSGELTKAIEQEWSH</sequence>
<evidence type="ECO:0000256" key="2">
    <source>
        <dbReference type="ARBA" id="ARBA00022723"/>
    </source>
</evidence>
<accession>A0A5C3LP04</accession>
<dbReference type="GO" id="GO:0000981">
    <property type="term" value="F:DNA-binding transcription factor activity, RNA polymerase II-specific"/>
    <property type="evidence" value="ECO:0007669"/>
    <property type="project" value="InterPro"/>
</dbReference>
<dbReference type="Pfam" id="PF04082">
    <property type="entry name" value="Fungal_trans"/>
    <property type="match status" value="1"/>
</dbReference>
<organism evidence="8 9">
    <name type="scientific">Crucibulum laeve</name>
    <dbReference type="NCBI Taxonomy" id="68775"/>
    <lineage>
        <taxon>Eukaryota</taxon>
        <taxon>Fungi</taxon>
        <taxon>Dikarya</taxon>
        <taxon>Basidiomycota</taxon>
        <taxon>Agaricomycotina</taxon>
        <taxon>Agaricomycetes</taxon>
        <taxon>Agaricomycetidae</taxon>
        <taxon>Agaricales</taxon>
        <taxon>Agaricineae</taxon>
        <taxon>Nidulariaceae</taxon>
        <taxon>Crucibulum</taxon>
    </lineage>
</organism>
<dbReference type="Gene3D" id="4.10.240.10">
    <property type="entry name" value="Zn(2)-C6 fungal-type DNA-binding domain"/>
    <property type="match status" value="1"/>
</dbReference>
<dbReference type="InterPro" id="IPR050815">
    <property type="entry name" value="TF_fung"/>
</dbReference>
<dbReference type="CDD" id="cd12148">
    <property type="entry name" value="fungal_TF_MHR"/>
    <property type="match status" value="1"/>
</dbReference>
<dbReference type="OrthoDB" id="2123952at2759"/>
<dbReference type="InterPro" id="IPR036864">
    <property type="entry name" value="Zn2-C6_fun-type_DNA-bd_sf"/>
</dbReference>